<feature type="non-terminal residue" evidence="2">
    <location>
        <position position="1"/>
    </location>
</feature>
<feature type="compositionally biased region" description="Basic and acidic residues" evidence="1">
    <location>
        <begin position="306"/>
        <end position="318"/>
    </location>
</feature>
<feature type="region of interest" description="Disordered" evidence="1">
    <location>
        <begin position="283"/>
        <end position="335"/>
    </location>
</feature>
<organism evidence="2 3">
    <name type="scientific">Modicella reniformis</name>
    <dbReference type="NCBI Taxonomy" id="1440133"/>
    <lineage>
        <taxon>Eukaryota</taxon>
        <taxon>Fungi</taxon>
        <taxon>Fungi incertae sedis</taxon>
        <taxon>Mucoromycota</taxon>
        <taxon>Mortierellomycotina</taxon>
        <taxon>Mortierellomycetes</taxon>
        <taxon>Mortierellales</taxon>
        <taxon>Mortierellaceae</taxon>
        <taxon>Modicella</taxon>
    </lineage>
</organism>
<accession>A0A9P6M8E6</accession>
<sequence length="356" mass="40110">MCGTALWNKALNQRGVKRKDVPAEETSSTTIENTDKDAKYRACSVTLKSVLRPDLEDHVERIEKLLSRGQNIVSNVVDELHAVMHKAVFAIASGDIYPSHIGTSKEGFNISRLLPSKYSSGSQEINVAPIPKDLQRHLENAKDDDEVLRIFSKEHIQRLYAAFLGIQKSSKTTDDLPVARKGSTDRPCWNAIERAIRSNSSIRKPEVTADGLSRTMLEHMTQMATSMKAVQYTRSPDYVCNGDLHREIRVIMVLQKLEALQKVRPSPVQTQFEKIESQLAKSVVEDTVNLDDENEDEDEDEDQDKDEDKDKEDGEKDVPAQNSEGNMQNPLGITSYRWPSGRILVKEEISDNECDV</sequence>
<dbReference type="OrthoDB" id="2290643at2759"/>
<gene>
    <name evidence="2" type="ORF">BGZ65_006788</name>
</gene>
<feature type="compositionally biased region" description="Acidic residues" evidence="1">
    <location>
        <begin position="288"/>
        <end position="305"/>
    </location>
</feature>
<dbReference type="EMBL" id="JAAAHW010004093">
    <property type="protein sequence ID" value="KAF9978945.1"/>
    <property type="molecule type" value="Genomic_DNA"/>
</dbReference>
<reference evidence="2" key="1">
    <citation type="journal article" date="2020" name="Fungal Divers.">
        <title>Resolving the Mortierellaceae phylogeny through synthesis of multi-gene phylogenetics and phylogenomics.</title>
        <authorList>
            <person name="Vandepol N."/>
            <person name="Liber J."/>
            <person name="Desiro A."/>
            <person name="Na H."/>
            <person name="Kennedy M."/>
            <person name="Barry K."/>
            <person name="Grigoriev I.V."/>
            <person name="Miller A.N."/>
            <person name="O'Donnell K."/>
            <person name="Stajich J.E."/>
            <person name="Bonito G."/>
        </authorList>
    </citation>
    <scope>NUCLEOTIDE SEQUENCE</scope>
    <source>
        <strain evidence="2">MES-2147</strain>
    </source>
</reference>
<dbReference type="AlphaFoldDB" id="A0A9P6M8E6"/>
<evidence type="ECO:0000256" key="1">
    <source>
        <dbReference type="SAM" id="MobiDB-lite"/>
    </source>
</evidence>
<name>A0A9P6M8E6_9FUNG</name>
<keyword evidence="3" id="KW-1185">Reference proteome</keyword>
<evidence type="ECO:0000313" key="3">
    <source>
        <dbReference type="Proteomes" id="UP000749646"/>
    </source>
</evidence>
<protein>
    <submittedName>
        <fullName evidence="2">Uncharacterized protein</fullName>
    </submittedName>
</protein>
<evidence type="ECO:0000313" key="2">
    <source>
        <dbReference type="EMBL" id="KAF9978945.1"/>
    </source>
</evidence>
<comment type="caution">
    <text evidence="2">The sequence shown here is derived from an EMBL/GenBank/DDBJ whole genome shotgun (WGS) entry which is preliminary data.</text>
</comment>
<feature type="compositionally biased region" description="Polar residues" evidence="1">
    <location>
        <begin position="320"/>
        <end position="332"/>
    </location>
</feature>
<dbReference type="Proteomes" id="UP000749646">
    <property type="component" value="Unassembled WGS sequence"/>
</dbReference>
<proteinExistence type="predicted"/>